<dbReference type="HOGENOM" id="CLU_2853401_0_0_1"/>
<proteinExistence type="predicted"/>
<dbReference type="Proteomes" id="UP000008022">
    <property type="component" value="Unassembled WGS sequence"/>
</dbReference>
<dbReference type="EnsemblPlants" id="ORUFI06G16480.1">
    <property type="protein sequence ID" value="ORUFI06G16480.1"/>
    <property type="gene ID" value="ORUFI06G16480"/>
</dbReference>
<accession>A0A0E0PY48</accession>
<organism evidence="1 2">
    <name type="scientific">Oryza rufipogon</name>
    <name type="common">Brownbeard rice</name>
    <name type="synonym">Asian wild rice</name>
    <dbReference type="NCBI Taxonomy" id="4529"/>
    <lineage>
        <taxon>Eukaryota</taxon>
        <taxon>Viridiplantae</taxon>
        <taxon>Streptophyta</taxon>
        <taxon>Embryophyta</taxon>
        <taxon>Tracheophyta</taxon>
        <taxon>Spermatophyta</taxon>
        <taxon>Magnoliopsida</taxon>
        <taxon>Liliopsida</taxon>
        <taxon>Poales</taxon>
        <taxon>Poaceae</taxon>
        <taxon>BOP clade</taxon>
        <taxon>Oryzoideae</taxon>
        <taxon>Oryzeae</taxon>
        <taxon>Oryzinae</taxon>
        <taxon>Oryza</taxon>
    </lineage>
</organism>
<reference evidence="1" key="2">
    <citation type="submission" date="2015-06" db="UniProtKB">
        <authorList>
            <consortium name="EnsemblPlants"/>
        </authorList>
    </citation>
    <scope>IDENTIFICATION</scope>
</reference>
<evidence type="ECO:0000313" key="1">
    <source>
        <dbReference type="EnsemblPlants" id="ORUFI06G16480.1"/>
    </source>
</evidence>
<keyword evidence="2" id="KW-1185">Reference proteome</keyword>
<name>A0A0E0PY48_ORYRU</name>
<reference evidence="2" key="1">
    <citation type="submission" date="2013-06" db="EMBL/GenBank/DDBJ databases">
        <authorList>
            <person name="Zhao Q."/>
        </authorList>
    </citation>
    <scope>NUCLEOTIDE SEQUENCE</scope>
    <source>
        <strain evidence="2">cv. W1943</strain>
    </source>
</reference>
<dbReference type="Gramene" id="ORUFI06G16480.1">
    <property type="protein sequence ID" value="ORUFI06G16480.1"/>
    <property type="gene ID" value="ORUFI06G16480"/>
</dbReference>
<dbReference type="AlphaFoldDB" id="A0A0E0PY48"/>
<dbReference type="OMA" id="MWDLRAY"/>
<evidence type="ECO:0000313" key="2">
    <source>
        <dbReference type="Proteomes" id="UP000008022"/>
    </source>
</evidence>
<sequence>MWDLRAYDEQLLISVRASSKTAQARSPASGGGCFRGLKCSRRLLLDTIFFPCFSQAIVFNFASSDFFW</sequence>
<protein>
    <submittedName>
        <fullName evidence="1">Uncharacterized protein</fullName>
    </submittedName>
</protein>